<name>A0A8J7HN17_9NOST</name>
<comment type="caution">
    <text evidence="1">The sequence shown here is derived from an EMBL/GenBank/DDBJ whole genome shotgun (WGS) entry which is preliminary data.</text>
</comment>
<dbReference type="CDD" id="cd16382">
    <property type="entry name" value="XisI-like"/>
    <property type="match status" value="1"/>
</dbReference>
<reference evidence="1 2" key="1">
    <citation type="journal article" date="2021" name="Int. J. Syst. Evol. Microbiol.">
        <title>Amazonocrinis nigriterrae gen. nov., sp. nov., Atlanticothrix silvestris gen. nov., sp. nov. and Dendronalium phyllosphericum gen. nov., sp. nov., nostocacean cyanobacteria from Brazilian environments.</title>
        <authorList>
            <person name="Alvarenga D.O."/>
            <person name="Andreote A.P.D."/>
            <person name="Branco L.H.Z."/>
            <person name="Delbaje E."/>
            <person name="Cruz R.B."/>
            <person name="Varani A.M."/>
            <person name="Fiore M.F."/>
        </authorList>
    </citation>
    <scope>NUCLEOTIDE SEQUENCE [LARGE SCALE GENOMIC DNA]</scope>
    <source>
        <strain evidence="1 2">CENA67</strain>
    </source>
</reference>
<dbReference type="EMBL" id="JAECZC010000015">
    <property type="protein sequence ID" value="MBH8562678.1"/>
    <property type="molecule type" value="Genomic_DNA"/>
</dbReference>
<evidence type="ECO:0000313" key="2">
    <source>
        <dbReference type="Proteomes" id="UP000632766"/>
    </source>
</evidence>
<evidence type="ECO:0000313" key="1">
    <source>
        <dbReference type="EMBL" id="MBH8562678.1"/>
    </source>
</evidence>
<dbReference type="Gene3D" id="3.30.310.110">
    <property type="entry name" value="XisI-like"/>
    <property type="match status" value="1"/>
</dbReference>
<keyword evidence="2" id="KW-1185">Reference proteome</keyword>
<dbReference type="Proteomes" id="UP000632766">
    <property type="component" value="Unassembled WGS sequence"/>
</dbReference>
<dbReference type="InterPro" id="IPR035943">
    <property type="entry name" value="XisI-like_sf"/>
</dbReference>
<proteinExistence type="predicted"/>
<dbReference type="InterPro" id="IPR014968">
    <property type="entry name" value="XisI"/>
</dbReference>
<gene>
    <name evidence="1" type="ORF">I8748_10895</name>
</gene>
<dbReference type="SUPFAM" id="SSF143847">
    <property type="entry name" value="XisI-like"/>
    <property type="match status" value="1"/>
</dbReference>
<sequence>MDHTKLDYYRQVIESVLTEYATLPYSYADIKSEVVFDRTHVGAASPKETRYLWIDLGWDGDRRIHGCLVHIDLIDGKIWIQRDGTEEGIAADLERAGIPKEHIVLGFRPPELRPYTGYAVC</sequence>
<dbReference type="AlphaFoldDB" id="A0A8J7HN17"/>
<dbReference type="RefSeq" id="WP_198124589.1">
    <property type="nucleotide sequence ID" value="NZ_JAECZC010000015.1"/>
</dbReference>
<dbReference type="Pfam" id="PF08869">
    <property type="entry name" value="XisI"/>
    <property type="match status" value="1"/>
</dbReference>
<protein>
    <submittedName>
        <fullName evidence="1">XisI protein</fullName>
    </submittedName>
</protein>
<organism evidence="1 2">
    <name type="scientific">Amazonocrinis nigriterrae CENA67</name>
    <dbReference type="NCBI Taxonomy" id="2794033"/>
    <lineage>
        <taxon>Bacteria</taxon>
        <taxon>Bacillati</taxon>
        <taxon>Cyanobacteriota</taxon>
        <taxon>Cyanophyceae</taxon>
        <taxon>Nostocales</taxon>
        <taxon>Nostocaceae</taxon>
        <taxon>Amazonocrinis</taxon>
        <taxon>Amazonocrinis nigriterrae</taxon>
    </lineage>
</organism>
<accession>A0A8J7HN17</accession>